<dbReference type="OrthoDB" id="9803224at2"/>
<evidence type="ECO:0000256" key="3">
    <source>
        <dbReference type="ARBA" id="ARBA00011950"/>
    </source>
</evidence>
<evidence type="ECO:0000256" key="10">
    <source>
        <dbReference type="ARBA" id="ARBA00032474"/>
    </source>
</evidence>
<dbReference type="PANTHER" id="PTHR23404">
    <property type="entry name" value="MOLYBDOPTERIN SYNTHASE RELATED"/>
    <property type="match status" value="1"/>
</dbReference>
<accession>A0A1H3ZG75</accession>
<evidence type="ECO:0000256" key="7">
    <source>
        <dbReference type="ARBA" id="ARBA00029745"/>
    </source>
</evidence>
<evidence type="ECO:0000256" key="6">
    <source>
        <dbReference type="ARBA" id="ARBA00026066"/>
    </source>
</evidence>
<organism evidence="12 13">
    <name type="scientific">Arachidicoccus rhizosphaerae</name>
    <dbReference type="NCBI Taxonomy" id="551991"/>
    <lineage>
        <taxon>Bacteria</taxon>
        <taxon>Pseudomonadati</taxon>
        <taxon>Bacteroidota</taxon>
        <taxon>Chitinophagia</taxon>
        <taxon>Chitinophagales</taxon>
        <taxon>Chitinophagaceae</taxon>
        <taxon>Arachidicoccus</taxon>
    </lineage>
</organism>
<keyword evidence="13" id="KW-1185">Reference proteome</keyword>
<name>A0A1H3ZG75_9BACT</name>
<dbReference type="Proteomes" id="UP000199041">
    <property type="component" value="Unassembled WGS sequence"/>
</dbReference>
<dbReference type="GO" id="GO:0030366">
    <property type="term" value="F:molybdopterin synthase activity"/>
    <property type="evidence" value="ECO:0007669"/>
    <property type="project" value="UniProtKB-EC"/>
</dbReference>
<dbReference type="EC" id="2.8.1.12" evidence="3"/>
<dbReference type="SUPFAM" id="SSF54690">
    <property type="entry name" value="Molybdopterin synthase subunit MoaE"/>
    <property type="match status" value="1"/>
</dbReference>
<comment type="subunit">
    <text evidence="6">Heterotetramer of 2 MoaD subunits and 2 MoaE subunits. Also stable as homodimer. The enzyme changes between these two forms during catalysis.</text>
</comment>
<reference evidence="12 13" key="1">
    <citation type="submission" date="2016-10" db="EMBL/GenBank/DDBJ databases">
        <authorList>
            <person name="de Groot N.N."/>
        </authorList>
    </citation>
    <scope>NUCLEOTIDE SEQUENCE [LARGE SCALE GENOMIC DNA]</scope>
    <source>
        <strain evidence="12 13">Vu-144</strain>
    </source>
</reference>
<dbReference type="GO" id="GO:0006777">
    <property type="term" value="P:Mo-molybdopterin cofactor biosynthetic process"/>
    <property type="evidence" value="ECO:0007669"/>
    <property type="project" value="UniProtKB-KW"/>
</dbReference>
<evidence type="ECO:0000256" key="1">
    <source>
        <dbReference type="ARBA" id="ARBA00005046"/>
    </source>
</evidence>
<evidence type="ECO:0000256" key="8">
    <source>
        <dbReference type="ARBA" id="ARBA00030407"/>
    </source>
</evidence>
<comment type="pathway">
    <text evidence="1">Cofactor biosynthesis; molybdopterin biosynthesis.</text>
</comment>
<dbReference type="Pfam" id="PF02391">
    <property type="entry name" value="MoaE"/>
    <property type="match status" value="1"/>
</dbReference>
<proteinExistence type="inferred from homology"/>
<sequence>MIDIQILDKPLILQEAIQSVSAAGCGALITFSGTVRNQTAGKKVCHLEYECYYPMAIKEMEAIAGKVIKSYEIQAISMHHRMGRLIPEDIAVHIAVGAAHRAAAFAACQSAIDQLKQRVPIWKKEVFEDGAVWVSAHA</sequence>
<dbReference type="CDD" id="cd00756">
    <property type="entry name" value="MoaE"/>
    <property type="match status" value="1"/>
</dbReference>
<dbReference type="EMBL" id="FNQY01000011">
    <property type="protein sequence ID" value="SEA22657.1"/>
    <property type="molecule type" value="Genomic_DNA"/>
</dbReference>
<keyword evidence="5" id="KW-0501">Molybdenum cofactor biosynthesis</keyword>
<dbReference type="RefSeq" id="WP_091397812.1">
    <property type="nucleotide sequence ID" value="NZ_FNQY01000011.1"/>
</dbReference>
<comment type="similarity">
    <text evidence="2">Belongs to the MoaE family.</text>
</comment>
<comment type="catalytic activity">
    <reaction evidence="11">
        <text>2 [molybdopterin-synthase sulfur-carrier protein]-C-terminal-Gly-aminoethanethioate + cyclic pyranopterin phosphate + H2O = molybdopterin + 2 [molybdopterin-synthase sulfur-carrier protein]-C-terminal Gly-Gly + 2 H(+)</text>
        <dbReference type="Rhea" id="RHEA:26333"/>
        <dbReference type="Rhea" id="RHEA-COMP:12202"/>
        <dbReference type="Rhea" id="RHEA-COMP:19907"/>
        <dbReference type="ChEBI" id="CHEBI:15377"/>
        <dbReference type="ChEBI" id="CHEBI:15378"/>
        <dbReference type="ChEBI" id="CHEBI:58698"/>
        <dbReference type="ChEBI" id="CHEBI:59648"/>
        <dbReference type="ChEBI" id="CHEBI:90778"/>
        <dbReference type="ChEBI" id="CHEBI:232372"/>
        <dbReference type="EC" id="2.8.1.12"/>
    </reaction>
</comment>
<evidence type="ECO:0000256" key="4">
    <source>
        <dbReference type="ARBA" id="ARBA00013858"/>
    </source>
</evidence>
<gene>
    <name evidence="12" type="ORF">SAMN05192529_11111</name>
</gene>
<dbReference type="Gene3D" id="3.90.1170.40">
    <property type="entry name" value="Molybdopterin biosynthesis MoaE subunit"/>
    <property type="match status" value="1"/>
</dbReference>
<dbReference type="AlphaFoldDB" id="A0A1H3ZG75"/>
<dbReference type="InterPro" id="IPR003448">
    <property type="entry name" value="Mopterin_biosynth_MoaE"/>
</dbReference>
<evidence type="ECO:0000256" key="2">
    <source>
        <dbReference type="ARBA" id="ARBA00005426"/>
    </source>
</evidence>
<protein>
    <recommendedName>
        <fullName evidence="4">Molybdopterin synthase catalytic subunit</fullName>
        <ecNumber evidence="3">2.8.1.12</ecNumber>
    </recommendedName>
    <alternativeName>
        <fullName evidence="9">MPT synthase subunit 2</fullName>
    </alternativeName>
    <alternativeName>
        <fullName evidence="7">Molybdenum cofactor biosynthesis protein E</fullName>
    </alternativeName>
    <alternativeName>
        <fullName evidence="8">Molybdopterin-converting factor large subunit</fullName>
    </alternativeName>
    <alternativeName>
        <fullName evidence="10">Molybdopterin-converting factor subunit 2</fullName>
    </alternativeName>
</protein>
<dbReference type="STRING" id="551991.SAMN05192529_11111"/>
<evidence type="ECO:0000313" key="13">
    <source>
        <dbReference type="Proteomes" id="UP000199041"/>
    </source>
</evidence>
<evidence type="ECO:0000256" key="9">
    <source>
        <dbReference type="ARBA" id="ARBA00030781"/>
    </source>
</evidence>
<dbReference type="InterPro" id="IPR036563">
    <property type="entry name" value="MoaE_sf"/>
</dbReference>
<evidence type="ECO:0000313" key="12">
    <source>
        <dbReference type="EMBL" id="SEA22657.1"/>
    </source>
</evidence>
<evidence type="ECO:0000256" key="11">
    <source>
        <dbReference type="ARBA" id="ARBA00049878"/>
    </source>
</evidence>
<evidence type="ECO:0000256" key="5">
    <source>
        <dbReference type="ARBA" id="ARBA00023150"/>
    </source>
</evidence>